<organism evidence="1">
    <name type="scientific">Timema tahoe</name>
    <dbReference type="NCBI Taxonomy" id="61484"/>
    <lineage>
        <taxon>Eukaryota</taxon>
        <taxon>Metazoa</taxon>
        <taxon>Ecdysozoa</taxon>
        <taxon>Arthropoda</taxon>
        <taxon>Hexapoda</taxon>
        <taxon>Insecta</taxon>
        <taxon>Pterygota</taxon>
        <taxon>Neoptera</taxon>
        <taxon>Polyneoptera</taxon>
        <taxon>Phasmatodea</taxon>
        <taxon>Timematodea</taxon>
        <taxon>Timematoidea</taxon>
        <taxon>Timematidae</taxon>
        <taxon>Timema</taxon>
    </lineage>
</organism>
<dbReference type="EMBL" id="OE002079">
    <property type="protein sequence ID" value="CAD7458101.1"/>
    <property type="molecule type" value="Genomic_DNA"/>
</dbReference>
<reference evidence="1" key="1">
    <citation type="submission" date="2020-11" db="EMBL/GenBank/DDBJ databases">
        <authorList>
            <person name="Tran Van P."/>
        </authorList>
    </citation>
    <scope>NUCLEOTIDE SEQUENCE</scope>
</reference>
<proteinExistence type="predicted"/>
<evidence type="ECO:0000313" key="1">
    <source>
        <dbReference type="EMBL" id="CAD7458101.1"/>
    </source>
</evidence>
<sequence length="370" mass="41538">MLAQEKRLHLPKRNLVSDVSIDVKERECSVARPQKHISRAALQFVNISHEIPNSPSSYHYVSPEPLGPGSRLSGGGYLLTGAGLLTLSPPPNSKPPDYPGNLTASKRESHYYSCTSARGRESMVIVKKIELEILMNLDVSRLPESEKLTWRSRGRVLDFCAGFRGSMLSPGTDLSDYQTLPSPLTRRVLITSCECVECQAPNVKGGGRDDKLLGKRSGGDIVWEFWVKYLFRKWNSFTVVKELSSYNLFTPSENSLFDNSTLLMTGYKSSIKLSLSILLELRQFKHNPNQQTRVENPYQIFVSLCKGSVHNFSNKTSLSVSPKFSNFHTRVEMIPTQILCLVMRLPRSEHTHPVGNNASNLILGDEFRGY</sequence>
<name>A0A7R9IGZ1_9NEOP</name>
<protein>
    <submittedName>
        <fullName evidence="1">Uncharacterized protein</fullName>
    </submittedName>
</protein>
<dbReference type="AlphaFoldDB" id="A0A7R9IGZ1"/>
<accession>A0A7R9IGZ1</accession>
<gene>
    <name evidence="1" type="ORF">TTEB3V08_LOCUS6087</name>
</gene>